<gene>
    <name evidence="1" type="ORF">RCZ15_07340</name>
    <name evidence="2" type="ORF">RCZ16_11410</name>
</gene>
<evidence type="ECO:0000313" key="2">
    <source>
        <dbReference type="EMBL" id="GJM52824.1"/>
    </source>
</evidence>
<accession>A0AAV5AT59</accession>
<proteinExistence type="predicted"/>
<dbReference type="Proteomes" id="UP001207736">
    <property type="component" value="Unassembled WGS sequence"/>
</dbReference>
<keyword evidence="4" id="KW-1185">Reference proteome</keyword>
<evidence type="ECO:0000313" key="4">
    <source>
        <dbReference type="Proteomes" id="UP001208692"/>
    </source>
</evidence>
<evidence type="ECO:0000313" key="3">
    <source>
        <dbReference type="Proteomes" id="UP001207736"/>
    </source>
</evidence>
<dbReference type="AlphaFoldDB" id="A0AAV5AT59"/>
<dbReference type="Gene3D" id="3.30.1460.10">
    <property type="match status" value="1"/>
</dbReference>
<organism evidence="1 3">
    <name type="scientific">Capnocytophaga catalasegens</name>
    <dbReference type="NCBI Taxonomy" id="1004260"/>
    <lineage>
        <taxon>Bacteria</taxon>
        <taxon>Pseudomonadati</taxon>
        <taxon>Bacteroidota</taxon>
        <taxon>Flavobacteriia</taxon>
        <taxon>Flavobacteriales</taxon>
        <taxon>Flavobacteriaceae</taxon>
        <taxon>Capnocytophaga</taxon>
    </lineage>
</organism>
<dbReference type="RefSeq" id="WP_264846242.1">
    <property type="nucleotide sequence ID" value="NZ_BPMA01000018.1"/>
</dbReference>
<evidence type="ECO:0008006" key="5">
    <source>
        <dbReference type="Google" id="ProtNLM"/>
    </source>
</evidence>
<sequence length="394" mass="46628">MKNTVPKYQRPLKSTNEPIVHVDSWYESTDAFDDKNYDESVRKLINYINPEVSKKITSTTGDFSFEYPQGSSTITFGVKDKVLFIEAPFVKITEKTNKVALLRRITELNFGHLTLPQIHLLDNLLWFKFDTPLHLCQPNKIYDALREICITADDFDDEFIEKYEAESIQEPVVSYFDASEQEKIWEHIQNILSQYKSYMAYFEEKRWEGSQWDIIMISLFQLGNLPYVNGLLRTDLYEYISNINNSRIDFKLRLDKGKNFFKQLMEKSKEDLMKNIYQAQTFMSLKWRSSSKILQEVAVGYEEDIRKYKSSDDSFNIVYYLEYMYLRILYYYTLDENYRELLMSTLEKASDKTYEEGAKILLNTYEHLLHETFPKGIGNLFKSKGKGLFARLFG</sequence>
<dbReference type="EMBL" id="BQKB01000018">
    <property type="protein sequence ID" value="GJM52824.1"/>
    <property type="molecule type" value="Genomic_DNA"/>
</dbReference>
<evidence type="ECO:0000313" key="1">
    <source>
        <dbReference type="EMBL" id="GJM49759.1"/>
    </source>
</evidence>
<dbReference type="Proteomes" id="UP001208692">
    <property type="component" value="Unassembled WGS sequence"/>
</dbReference>
<name>A0AAV5AT59_9FLAO</name>
<reference evidence="1 4" key="1">
    <citation type="submission" date="2021-11" db="EMBL/GenBank/DDBJ databases">
        <title>Draft genome sequence of Capnocytophaga sp. strain KC07075 isolated from cat oral cavity.</title>
        <authorList>
            <person name="Suzuki M."/>
            <person name="Imaoka K."/>
            <person name="Kimura M."/>
            <person name="Morikawa S."/>
            <person name="Maeda K."/>
        </authorList>
    </citation>
    <scope>NUCLEOTIDE SEQUENCE</scope>
    <source>
        <strain evidence="1">KC07075</strain>
        <strain evidence="2 4">KC07079</strain>
    </source>
</reference>
<protein>
    <recommendedName>
        <fullName evidence="5">YbjN domain-containing protein</fullName>
    </recommendedName>
</protein>
<dbReference type="EMBL" id="BQKA01000012">
    <property type="protein sequence ID" value="GJM49759.1"/>
    <property type="molecule type" value="Genomic_DNA"/>
</dbReference>
<comment type="caution">
    <text evidence="1">The sequence shown here is derived from an EMBL/GenBank/DDBJ whole genome shotgun (WGS) entry which is preliminary data.</text>
</comment>
<dbReference type="SUPFAM" id="SSF69635">
    <property type="entry name" value="Type III secretory system chaperone-like"/>
    <property type="match status" value="1"/>
</dbReference>